<evidence type="ECO:0000256" key="8">
    <source>
        <dbReference type="ARBA" id="ARBA00022792"/>
    </source>
</evidence>
<feature type="transmembrane region" description="Helical" evidence="17">
    <location>
        <begin position="305"/>
        <end position="325"/>
    </location>
</feature>
<dbReference type="Pfam" id="PF00361">
    <property type="entry name" value="Proton_antipo_M"/>
    <property type="match status" value="1"/>
</dbReference>
<keyword evidence="8" id="KW-0999">Mitochondrion inner membrane</keyword>
<feature type="transmembrane region" description="Helical" evidence="17">
    <location>
        <begin position="152"/>
        <end position="174"/>
    </location>
</feature>
<dbReference type="Pfam" id="PF06455">
    <property type="entry name" value="NADH5_C"/>
    <property type="match status" value="1"/>
</dbReference>
<feature type="transmembrane region" description="Helical" evidence="17">
    <location>
        <begin position="425"/>
        <end position="445"/>
    </location>
</feature>
<keyword evidence="11 17" id="KW-1133">Transmembrane helix</keyword>
<organism evidence="21">
    <name type="scientific">Corythoxestis sunosei</name>
    <dbReference type="NCBI Taxonomy" id="2816377"/>
    <lineage>
        <taxon>Eukaryota</taxon>
        <taxon>Metazoa</taxon>
        <taxon>Ecdysozoa</taxon>
        <taxon>Arthropoda</taxon>
        <taxon>Hexapoda</taxon>
        <taxon>Insecta</taxon>
        <taxon>Pterygota</taxon>
        <taxon>Neoptera</taxon>
        <taxon>Endopterygota</taxon>
        <taxon>Lepidoptera</taxon>
        <taxon>Glossata</taxon>
        <taxon>Ditrysia</taxon>
        <taxon>Tineoidea</taxon>
        <taxon>Gracillariidae</taxon>
        <taxon>Corythoxestis</taxon>
    </lineage>
</organism>
<geneLocation type="mitochondrion" evidence="21"/>
<proteinExistence type="inferred from homology"/>
<keyword evidence="5 17" id="KW-0813">Transport</keyword>
<evidence type="ECO:0000256" key="13">
    <source>
        <dbReference type="ARBA" id="ARBA00023075"/>
    </source>
</evidence>
<dbReference type="GO" id="GO:0008137">
    <property type="term" value="F:NADH dehydrogenase (ubiquinone) activity"/>
    <property type="evidence" value="ECO:0007669"/>
    <property type="project" value="UniProtKB-EC"/>
</dbReference>
<evidence type="ECO:0000256" key="9">
    <source>
        <dbReference type="ARBA" id="ARBA00022967"/>
    </source>
</evidence>
<keyword evidence="13 17" id="KW-0830">Ubiquinone</keyword>
<dbReference type="AlphaFoldDB" id="A0A899IM95"/>
<feature type="domain" description="NADH:quinone oxidoreductase/Mrp antiporter transmembrane" evidence="18">
    <location>
        <begin position="107"/>
        <end position="390"/>
    </location>
</feature>
<evidence type="ECO:0000256" key="11">
    <source>
        <dbReference type="ARBA" id="ARBA00022989"/>
    </source>
</evidence>
<dbReference type="PANTHER" id="PTHR42829:SF2">
    <property type="entry name" value="NADH-UBIQUINONE OXIDOREDUCTASE CHAIN 5"/>
    <property type="match status" value="1"/>
</dbReference>
<evidence type="ECO:0000256" key="16">
    <source>
        <dbReference type="ARBA" id="ARBA00049551"/>
    </source>
</evidence>
<evidence type="ECO:0000256" key="15">
    <source>
        <dbReference type="ARBA" id="ARBA00023136"/>
    </source>
</evidence>
<keyword evidence="14 17" id="KW-0496">Mitochondrion</keyword>
<feature type="domain" description="NADH dehydrogenase subunit 5 C-terminal" evidence="20">
    <location>
        <begin position="394"/>
        <end position="573"/>
    </location>
</feature>
<evidence type="ECO:0000256" key="5">
    <source>
        <dbReference type="ARBA" id="ARBA00022448"/>
    </source>
</evidence>
<dbReference type="InterPro" id="IPR001516">
    <property type="entry name" value="Proton_antipo_N"/>
</dbReference>
<feature type="transmembrane region" description="Helical" evidence="17">
    <location>
        <begin position="451"/>
        <end position="475"/>
    </location>
</feature>
<feature type="transmembrane region" description="Helical" evidence="17">
    <location>
        <begin position="559"/>
        <end position="577"/>
    </location>
</feature>
<evidence type="ECO:0000256" key="2">
    <source>
        <dbReference type="ARBA" id="ARBA00004448"/>
    </source>
</evidence>
<feature type="transmembrane region" description="Helical" evidence="17">
    <location>
        <begin position="495"/>
        <end position="515"/>
    </location>
</feature>
<evidence type="ECO:0000256" key="12">
    <source>
        <dbReference type="ARBA" id="ARBA00023027"/>
    </source>
</evidence>
<protein>
    <recommendedName>
        <fullName evidence="4 17">NADH-ubiquinone oxidoreductase chain 5</fullName>
        <ecNumber evidence="3 17">7.1.1.2</ecNumber>
    </recommendedName>
</protein>
<dbReference type="EC" id="7.1.1.2" evidence="3 17"/>
<keyword evidence="9" id="KW-1278">Translocase</keyword>
<dbReference type="GO" id="GO:0003954">
    <property type="term" value="F:NADH dehydrogenase activity"/>
    <property type="evidence" value="ECO:0007669"/>
    <property type="project" value="TreeGrafter"/>
</dbReference>
<accession>A0A899IM95</accession>
<feature type="transmembrane region" description="Helical" evidence="17">
    <location>
        <begin position="87"/>
        <end position="106"/>
    </location>
</feature>
<dbReference type="GO" id="GO:0005743">
    <property type="term" value="C:mitochondrial inner membrane"/>
    <property type="evidence" value="ECO:0007669"/>
    <property type="project" value="UniProtKB-SubCell"/>
</dbReference>
<keyword evidence="12 17" id="KW-0520">NAD</keyword>
<dbReference type="Pfam" id="PF00662">
    <property type="entry name" value="Proton_antipo_N"/>
    <property type="match status" value="1"/>
</dbReference>
<comment type="subcellular location">
    <subcellularLocation>
        <location evidence="2">Mitochondrion inner membrane</location>
        <topology evidence="2">Multi-pass membrane protein</topology>
    </subcellularLocation>
</comment>
<dbReference type="GO" id="GO:0015990">
    <property type="term" value="P:electron transport coupled proton transport"/>
    <property type="evidence" value="ECO:0007669"/>
    <property type="project" value="TreeGrafter"/>
</dbReference>
<feature type="transmembrane region" description="Helical" evidence="17">
    <location>
        <begin position="244"/>
        <end position="266"/>
    </location>
</feature>
<evidence type="ECO:0000256" key="14">
    <source>
        <dbReference type="ARBA" id="ARBA00023128"/>
    </source>
</evidence>
<evidence type="ECO:0000259" key="20">
    <source>
        <dbReference type="Pfam" id="PF06455"/>
    </source>
</evidence>
<evidence type="ECO:0000313" key="21">
    <source>
        <dbReference type="EMBL" id="QSL98904.1"/>
    </source>
</evidence>
<feature type="transmembrane region" description="Helical" evidence="17">
    <location>
        <begin position="7"/>
        <end position="29"/>
    </location>
</feature>
<comment type="similarity">
    <text evidence="17">Belongs to the complex I subunit 5 family.</text>
</comment>
<feature type="transmembrane region" description="Helical" evidence="17">
    <location>
        <begin position="337"/>
        <end position="358"/>
    </location>
</feature>
<feature type="transmembrane region" description="Helical" evidence="17">
    <location>
        <begin position="273"/>
        <end position="299"/>
    </location>
</feature>
<name>A0A899IM95_9NEOP</name>
<feature type="transmembrane region" description="Helical" evidence="17">
    <location>
        <begin position="378"/>
        <end position="404"/>
    </location>
</feature>
<keyword evidence="10" id="KW-0249">Electron transport</keyword>
<evidence type="ECO:0000256" key="6">
    <source>
        <dbReference type="ARBA" id="ARBA00022660"/>
    </source>
</evidence>
<feature type="domain" description="NADH-Ubiquinone oxidoreductase (complex I) chain 5 N-terminal" evidence="19">
    <location>
        <begin position="42"/>
        <end position="90"/>
    </location>
</feature>
<feature type="transmembrane region" description="Helical" evidence="17">
    <location>
        <begin position="49"/>
        <end position="75"/>
    </location>
</feature>
<evidence type="ECO:0000256" key="1">
    <source>
        <dbReference type="ARBA" id="ARBA00003257"/>
    </source>
</evidence>
<keyword evidence="6" id="KW-0679">Respiratory chain</keyword>
<dbReference type="InterPro" id="IPR003945">
    <property type="entry name" value="NU5C-like"/>
</dbReference>
<evidence type="ECO:0000256" key="7">
    <source>
        <dbReference type="ARBA" id="ARBA00022692"/>
    </source>
</evidence>
<comment type="catalytic activity">
    <reaction evidence="16 17">
        <text>a ubiquinone + NADH + 5 H(+)(in) = a ubiquinol + NAD(+) + 4 H(+)(out)</text>
        <dbReference type="Rhea" id="RHEA:29091"/>
        <dbReference type="Rhea" id="RHEA-COMP:9565"/>
        <dbReference type="Rhea" id="RHEA-COMP:9566"/>
        <dbReference type="ChEBI" id="CHEBI:15378"/>
        <dbReference type="ChEBI" id="CHEBI:16389"/>
        <dbReference type="ChEBI" id="CHEBI:17976"/>
        <dbReference type="ChEBI" id="CHEBI:57540"/>
        <dbReference type="ChEBI" id="CHEBI:57945"/>
        <dbReference type="EC" id="7.1.1.2"/>
    </reaction>
</comment>
<dbReference type="PRINTS" id="PR01434">
    <property type="entry name" value="NADHDHGNASE5"/>
</dbReference>
<dbReference type="PRINTS" id="PR01435">
    <property type="entry name" value="NPOXDRDTASE5"/>
</dbReference>
<dbReference type="InterPro" id="IPR010934">
    <property type="entry name" value="NADH_DH_su5_C"/>
</dbReference>
<dbReference type="EMBL" id="MT611524">
    <property type="protein sequence ID" value="QSL98904.1"/>
    <property type="molecule type" value="Genomic_DNA"/>
</dbReference>
<dbReference type="PANTHER" id="PTHR42829">
    <property type="entry name" value="NADH-UBIQUINONE OXIDOREDUCTASE CHAIN 5"/>
    <property type="match status" value="1"/>
</dbReference>
<keyword evidence="15 17" id="KW-0472">Membrane</keyword>
<evidence type="ECO:0000256" key="10">
    <source>
        <dbReference type="ARBA" id="ARBA00022982"/>
    </source>
</evidence>
<dbReference type="GO" id="GO:0042773">
    <property type="term" value="P:ATP synthesis coupled electron transport"/>
    <property type="evidence" value="ECO:0007669"/>
    <property type="project" value="InterPro"/>
</dbReference>
<comment type="function">
    <text evidence="1">Core subunit of the mitochondrial membrane respiratory chain NADH dehydrogenase (Complex I) that is believed to belong to the minimal assembly required for catalysis. Complex I functions in the transfer of electrons from NADH to the respiratory chain. The immediate electron acceptor for the enzyme is believed to be ubiquinone.</text>
</comment>
<sequence>MKNYSICYVSFFFLMVFMIMNFFFFLKFIMNNQILFLEWEIISLNSCTIVMSLLLDWMSFIFMSFVSLISSVVVYYSKSYMSSEKNLNRFIILILLFVSSMMLMIISPNLISILLGWDGLGLVSYCLVIYYQNVKSFNSGMLTVLSNRIGDVCILMAIVWMMNYGSWNFIFYMNFLSNDIYMMIIMMMVVMAAMTKSAQIPFSSWLPAAMAAPTPVSALVHSSTLVTAGVYLMIRFSVLLENTIFFKFLLLISSLTMFMAGIAANYEFDLKKIIALSTLSQLGLMMSILSLGFPLLAFFHLLTHAMFKALLFMCAGVIIHMMMDIQDLRYMGGISKFIPLTCLCLSISNLSLCGMPFLSGFYSKDLILEMMSMSNFNLFIYLLFYISTGLTMFYTFRLLFYLLINDYNLLSIFNLYDEDYCMLKSMFVLLFMSLISGSLLSWMIFTIPMFVYLTIFMKLLVLIVVSIGGLMGYYVSLLSIKMMCKFKKTYELSTFFVSMWFMPNLSTYGLSYFYLNLSNNLIKNNDMGWVEMLSGQGLYKNMKNYSIFYQIFQINNFKIFLFSFILWVLIFFLSLFIF</sequence>
<dbReference type="InterPro" id="IPR001750">
    <property type="entry name" value="ND/Mrp_TM"/>
</dbReference>
<comment type="function">
    <text evidence="17">Core subunit of the mitochondrial membrane respiratory chain NADH dehydrogenase (Complex I) which catalyzes electron transfer from NADH through the respiratory chain, using ubiquinone as an electron acceptor. Essential for the catalytic activity and assembly of complex I.</text>
</comment>
<evidence type="ECO:0000256" key="17">
    <source>
        <dbReference type="RuleBase" id="RU003404"/>
    </source>
</evidence>
<feature type="transmembrane region" description="Helical" evidence="17">
    <location>
        <begin position="180"/>
        <end position="198"/>
    </location>
</feature>
<evidence type="ECO:0000259" key="19">
    <source>
        <dbReference type="Pfam" id="PF00662"/>
    </source>
</evidence>
<keyword evidence="7 17" id="KW-0812">Transmembrane</keyword>
<feature type="transmembrane region" description="Helical" evidence="17">
    <location>
        <begin position="218"/>
        <end position="238"/>
    </location>
</feature>
<evidence type="ECO:0000259" key="18">
    <source>
        <dbReference type="Pfam" id="PF00361"/>
    </source>
</evidence>
<evidence type="ECO:0000256" key="3">
    <source>
        <dbReference type="ARBA" id="ARBA00012944"/>
    </source>
</evidence>
<evidence type="ECO:0000256" key="4">
    <source>
        <dbReference type="ARBA" id="ARBA00021096"/>
    </source>
</evidence>
<gene>
    <name evidence="21" type="primary">nad5</name>
</gene>
<reference evidence="21" key="1">
    <citation type="journal article" date="2020" name="Mitochondrial DNA Part B Resour">
        <title>The complete mitochondrial genome of Corythoxestis sunosei (Lepidoptera: Gracillariidae) with phylogenetic consideration.</title>
        <authorList>
            <person name="Zhang Z.-T."/>
            <person name="Li J."/>
            <person name="Jin D.-C."/>
        </authorList>
    </citation>
    <scope>NUCLEOTIDE SEQUENCE</scope>
</reference>